<feature type="chain" id="PRO_5012030843" description="Licheninase" evidence="4">
    <location>
        <begin position="23"/>
        <end position="1459"/>
    </location>
</feature>
<dbReference type="PROSITE" id="PS51272">
    <property type="entry name" value="SLH"/>
    <property type="match status" value="2"/>
</dbReference>
<organism evidence="7 8">
    <name type="scientific">Paenibacillus ferrarius</name>
    <dbReference type="NCBI Taxonomy" id="1469647"/>
    <lineage>
        <taxon>Bacteria</taxon>
        <taxon>Bacillati</taxon>
        <taxon>Bacillota</taxon>
        <taxon>Bacilli</taxon>
        <taxon>Bacillales</taxon>
        <taxon>Paenibacillaceae</taxon>
        <taxon>Paenibacillus</taxon>
    </lineage>
</organism>
<feature type="region of interest" description="Disordered" evidence="3">
    <location>
        <begin position="360"/>
        <end position="402"/>
    </location>
</feature>
<comment type="caution">
    <text evidence="7">The sequence shown here is derived from an EMBL/GenBank/DDBJ whole genome shotgun (WGS) entry which is preliminary data.</text>
</comment>
<keyword evidence="4" id="KW-0732">Signal</keyword>
<dbReference type="EMBL" id="MBTG01000073">
    <property type="protein sequence ID" value="OPH46570.1"/>
    <property type="molecule type" value="Genomic_DNA"/>
</dbReference>
<evidence type="ECO:0000256" key="3">
    <source>
        <dbReference type="SAM" id="MobiDB-lite"/>
    </source>
</evidence>
<feature type="domain" description="SLH" evidence="5">
    <location>
        <begin position="100"/>
        <end position="158"/>
    </location>
</feature>
<keyword evidence="2" id="KW-0378">Hydrolase</keyword>
<dbReference type="Gene3D" id="2.60.120.260">
    <property type="entry name" value="Galactose-binding domain-like"/>
    <property type="match status" value="5"/>
</dbReference>
<dbReference type="SUPFAM" id="SSF49899">
    <property type="entry name" value="Concanavalin A-like lectins/glucanases"/>
    <property type="match status" value="1"/>
</dbReference>
<accession>A0A1V4H623</accession>
<dbReference type="Pfam" id="PF00395">
    <property type="entry name" value="SLH"/>
    <property type="match status" value="3"/>
</dbReference>
<dbReference type="InterPro" id="IPR050546">
    <property type="entry name" value="Glycosyl_Hydrlase_16"/>
</dbReference>
<reference evidence="8" key="1">
    <citation type="submission" date="2016-07" db="EMBL/GenBank/DDBJ databases">
        <authorList>
            <person name="Florea S."/>
            <person name="Webb J.S."/>
            <person name="Jaromczyk J."/>
            <person name="Schardl C.L."/>
        </authorList>
    </citation>
    <scope>NUCLEOTIDE SEQUENCE [LARGE SCALE GENOMIC DNA]</scope>
    <source>
        <strain evidence="8">CY1</strain>
    </source>
</reference>
<feature type="signal peptide" evidence="4">
    <location>
        <begin position="1"/>
        <end position="22"/>
    </location>
</feature>
<sequence length="1459" mass="159791">MYRKVCSTLLSFSLVVPFFSSAAPVLAASAEEKPSSMAVNFEDMNGHWANLAVAKFAQAGIVTGYEDQEFHPDEPVTRAEFVTFLNRVFRYESDGPSLFTDVKPSDWYKEAVSKATNAGLIQGYPDGRFIPNERIQRQDAVLLLTRAFQISNSTNDSILRFHDAAEIDDYAKSAMSSLISEGYLTGGDGQNLQPKRAMTRAETVELLGRMIAWMSPDFGDITTKEIKGNVIINRPGTTLQDVKIDGNLFVTEGVGEGEATFSNITVAGDTFINGGGTHSVIFNKSNLSHVVLNKKNKLVRFALNDNSSAKFIEVNHPSIVELSSGTTVKELHIGESAYGSKIVNKGTIVHMKVGAAGVTVNDKPVSKGDDLNLPEDSGVKPSTPTSSSSNSSNSSSSSQESPWQLIWNDEFNGNTIDSSKWNVQDTGTVYNNELEYYSPNNASIEKDGNENVLVLEAKKESHSGRDYTSGKLTSQMKGDWTYGKFEVRAKLPIQQGMWPAIWMMPTDELKQYGPWPGSGEIDMMELTGPVASDPANADVYPRKVQGTIHYGNPHEQQYNHYLLPQGQTFADDYHVFSVEWLPGKISWFVDGHKFHETSDWGSRGDGQAENYTYPAPFDRPFYMILNLAVGGDMPGNPKGDFKSDKMYVDYVRAYKYKDLDKLPDVTGKRPESSSLNLPQRDPMLDGNQIWNNKFDGGIDDNGVPHKWQFLKNVNGDGNVSIVQDPVKGNAAKVTVTNAGDQLYSIQLTQMPLMLEQGKAYKVTYDAKADAPRSIMSKVSQYQGSWTPYSGEVTGQLTDQWQTYEYSFNMKSKTDNNTRFEFNLGKTSTANVYFTNVRVVEIPWIPEPPKVRQPLSDGNLVFNGGFDQGSDRMAFWNITKAVGAVAAASVSNDLVPSTYMMDRKLNVTTANGGTTPESVYLSQSGLVLSKGATYTLTFDAKADHNRSIAVGLDSGVSGGVTYTGGPTVNLTDAMNTYTKHFTVNDTQTDSNLKFLLGGDTGTIVLDNVRLIKRNDSPTVNDYVHIPADQYWETRGTTLEASGEGAKDLTGMAPGNYTDYKISIVQPGRYVPSVRVSSVKDDSVLNFTVLDESLHAVKTIAVAVGNTGGRQSYTTIYIEQLDLQAGTYYLRLAGQDYSTVWIGFSREMIQNGDFSNNDTSGWTLMKNSADAGVQSTAISAANGELSVDIDGPGANEYDIQVKQTANKALANGKTYRFSFDASASVSRDMKGIVQLKEAPYTPYMDQRVSLTGNKQHFEKVFTMTADVPDAVALFSLGKLGEISVTHSVYLDNVSLVQVMSQKANLIPNGDFASGLTGWTLFSQDSGQLAISNDNGSLRADVGTVGTESWQRQVYYEGVGYKNGNQYTLSFKAHSTTPRKMNISVGWSDDAAHNYAWHGYGSKIIDLGTTDQTYSFTFIDDKDTTDKGRVSFELGNIAGGNAGDLSVFIDDIILVNDGAITP</sequence>
<evidence type="ECO:0008006" key="9">
    <source>
        <dbReference type="Google" id="ProtNLM"/>
    </source>
</evidence>
<evidence type="ECO:0000259" key="5">
    <source>
        <dbReference type="PROSITE" id="PS51272"/>
    </source>
</evidence>
<dbReference type="Gene3D" id="2.60.120.200">
    <property type="match status" value="1"/>
</dbReference>
<feature type="domain" description="GH16" evidence="6">
    <location>
        <begin position="386"/>
        <end position="659"/>
    </location>
</feature>
<dbReference type="Pfam" id="PF00722">
    <property type="entry name" value="Glyco_hydro_16"/>
    <property type="match status" value="1"/>
</dbReference>
<comment type="similarity">
    <text evidence="1">Belongs to the glycosyl hydrolase 16 family.</text>
</comment>
<evidence type="ECO:0000313" key="8">
    <source>
        <dbReference type="Proteomes" id="UP000190626"/>
    </source>
</evidence>
<feature type="compositionally biased region" description="Low complexity" evidence="3">
    <location>
        <begin position="381"/>
        <end position="398"/>
    </location>
</feature>
<feature type="domain" description="SLH" evidence="5">
    <location>
        <begin position="36"/>
        <end position="99"/>
    </location>
</feature>
<evidence type="ECO:0000259" key="6">
    <source>
        <dbReference type="PROSITE" id="PS51762"/>
    </source>
</evidence>
<keyword evidence="8" id="KW-1185">Reference proteome</keyword>
<gene>
    <name evidence="7" type="ORF">BC351_13815</name>
</gene>
<dbReference type="GO" id="GO:0004553">
    <property type="term" value="F:hydrolase activity, hydrolyzing O-glycosyl compounds"/>
    <property type="evidence" value="ECO:0007669"/>
    <property type="project" value="InterPro"/>
</dbReference>
<evidence type="ECO:0000256" key="4">
    <source>
        <dbReference type="SAM" id="SignalP"/>
    </source>
</evidence>
<dbReference type="PROSITE" id="PS51762">
    <property type="entry name" value="GH16_2"/>
    <property type="match status" value="1"/>
</dbReference>
<dbReference type="InterPro" id="IPR001119">
    <property type="entry name" value="SLH_dom"/>
</dbReference>
<evidence type="ECO:0000256" key="1">
    <source>
        <dbReference type="ARBA" id="ARBA00006865"/>
    </source>
</evidence>
<dbReference type="Proteomes" id="UP000190626">
    <property type="component" value="Unassembled WGS sequence"/>
</dbReference>
<evidence type="ECO:0000256" key="2">
    <source>
        <dbReference type="ARBA" id="ARBA00022801"/>
    </source>
</evidence>
<dbReference type="InterPro" id="IPR003305">
    <property type="entry name" value="CenC_carb-bd"/>
</dbReference>
<dbReference type="STRING" id="1469647.BC351_13815"/>
<dbReference type="CDD" id="cd08023">
    <property type="entry name" value="GH16_laminarinase_like"/>
    <property type="match status" value="1"/>
</dbReference>
<dbReference type="RefSeq" id="WP_158082396.1">
    <property type="nucleotide sequence ID" value="NZ_MBTG01000073.1"/>
</dbReference>
<dbReference type="SUPFAM" id="SSF49785">
    <property type="entry name" value="Galactose-binding domain-like"/>
    <property type="match status" value="5"/>
</dbReference>
<dbReference type="Pfam" id="PF02018">
    <property type="entry name" value="CBM_4_9"/>
    <property type="match status" value="4"/>
</dbReference>
<dbReference type="InterPro" id="IPR013320">
    <property type="entry name" value="ConA-like_dom_sf"/>
</dbReference>
<protein>
    <recommendedName>
        <fullName evidence="9">Licheninase</fullName>
    </recommendedName>
</protein>
<proteinExistence type="inferred from homology"/>
<dbReference type="PANTHER" id="PTHR10963:SF55">
    <property type="entry name" value="GLYCOSIDE HYDROLASE FAMILY 16 PROTEIN"/>
    <property type="match status" value="1"/>
</dbReference>
<dbReference type="PANTHER" id="PTHR10963">
    <property type="entry name" value="GLYCOSYL HYDROLASE-RELATED"/>
    <property type="match status" value="1"/>
</dbReference>
<dbReference type="GO" id="GO:0005975">
    <property type="term" value="P:carbohydrate metabolic process"/>
    <property type="evidence" value="ECO:0007669"/>
    <property type="project" value="InterPro"/>
</dbReference>
<dbReference type="OrthoDB" id="9809583at2"/>
<dbReference type="InterPro" id="IPR000757">
    <property type="entry name" value="Beta-glucanase-like"/>
</dbReference>
<dbReference type="InterPro" id="IPR008979">
    <property type="entry name" value="Galactose-bd-like_sf"/>
</dbReference>
<evidence type="ECO:0000313" key="7">
    <source>
        <dbReference type="EMBL" id="OPH46570.1"/>
    </source>
</evidence>
<name>A0A1V4H623_9BACL</name>